<dbReference type="PANTHER" id="PTHR36838:SF3">
    <property type="entry name" value="TRANSPORTER AUXIN EFFLUX CARRIER EC FAMILY"/>
    <property type="match status" value="1"/>
</dbReference>
<evidence type="ECO:0000256" key="7">
    <source>
        <dbReference type="SAM" id="Phobius"/>
    </source>
</evidence>
<evidence type="ECO:0000256" key="3">
    <source>
        <dbReference type="ARBA" id="ARBA00022475"/>
    </source>
</evidence>
<evidence type="ECO:0000256" key="1">
    <source>
        <dbReference type="ARBA" id="ARBA00004141"/>
    </source>
</evidence>
<dbReference type="InterPro" id="IPR004776">
    <property type="entry name" value="Mem_transp_PIN-like"/>
</dbReference>
<protein>
    <submittedName>
        <fullName evidence="8">Malonate transporter</fullName>
    </submittedName>
</protein>
<keyword evidence="9" id="KW-1185">Reference proteome</keyword>
<dbReference type="Pfam" id="PF03547">
    <property type="entry name" value="Mem_trans"/>
    <property type="match status" value="1"/>
</dbReference>
<feature type="transmembrane region" description="Helical" evidence="7">
    <location>
        <begin position="121"/>
        <end position="145"/>
    </location>
</feature>
<evidence type="ECO:0000313" key="8">
    <source>
        <dbReference type="EMBL" id="GLS86428.1"/>
    </source>
</evidence>
<dbReference type="GO" id="GO:0016020">
    <property type="term" value="C:membrane"/>
    <property type="evidence" value="ECO:0007669"/>
    <property type="project" value="UniProtKB-SubCell"/>
</dbReference>
<comment type="caution">
    <text evidence="8">The sequence shown here is derived from an EMBL/GenBank/DDBJ whole genome shotgun (WGS) entry which is preliminary data.</text>
</comment>
<dbReference type="AlphaFoldDB" id="A0AA37TS48"/>
<keyword evidence="6 7" id="KW-0472">Membrane</keyword>
<feature type="transmembrane region" description="Helical" evidence="7">
    <location>
        <begin position="96"/>
        <end position="115"/>
    </location>
</feature>
<keyword evidence="5 7" id="KW-1133">Transmembrane helix</keyword>
<feature type="transmembrane region" description="Helical" evidence="7">
    <location>
        <begin position="260"/>
        <end position="280"/>
    </location>
</feature>
<keyword evidence="4 7" id="KW-0812">Transmembrane</keyword>
<name>A0AA37TS48_9RHOB</name>
<evidence type="ECO:0000313" key="9">
    <source>
        <dbReference type="Proteomes" id="UP001157355"/>
    </source>
</evidence>
<reference evidence="8 9" key="1">
    <citation type="journal article" date="2014" name="Int. J. Syst. Evol. Microbiol.">
        <title>Complete genome sequence of Corynebacterium casei LMG S-19264T (=DSM 44701T), isolated from a smear-ripened cheese.</title>
        <authorList>
            <consortium name="US DOE Joint Genome Institute (JGI-PGF)"/>
            <person name="Walter F."/>
            <person name="Albersmeier A."/>
            <person name="Kalinowski J."/>
            <person name="Ruckert C."/>
        </authorList>
    </citation>
    <scope>NUCLEOTIDE SEQUENCE [LARGE SCALE GENOMIC DNA]</scope>
    <source>
        <strain evidence="8 9">NBRC 111766</strain>
    </source>
</reference>
<comment type="subcellular location">
    <subcellularLocation>
        <location evidence="1">Membrane</location>
        <topology evidence="1">Multi-pass membrane protein</topology>
    </subcellularLocation>
</comment>
<organism evidence="8 9">
    <name type="scientific">Cypionkella aquatica</name>
    <dbReference type="NCBI Taxonomy" id="1756042"/>
    <lineage>
        <taxon>Bacteria</taxon>
        <taxon>Pseudomonadati</taxon>
        <taxon>Pseudomonadota</taxon>
        <taxon>Alphaproteobacteria</taxon>
        <taxon>Rhodobacterales</taxon>
        <taxon>Paracoccaceae</taxon>
        <taxon>Cypionkella</taxon>
    </lineage>
</organism>
<dbReference type="RefSeq" id="WP_284324652.1">
    <property type="nucleotide sequence ID" value="NZ_BSPP01000005.1"/>
</dbReference>
<dbReference type="GO" id="GO:0055085">
    <property type="term" value="P:transmembrane transport"/>
    <property type="evidence" value="ECO:0007669"/>
    <property type="project" value="InterPro"/>
</dbReference>
<accession>A0AA37TS48</accession>
<keyword evidence="2" id="KW-0813">Transport</keyword>
<gene>
    <name evidence="8" type="ORF">GCM10010873_14020</name>
</gene>
<evidence type="ECO:0000256" key="6">
    <source>
        <dbReference type="ARBA" id="ARBA00023136"/>
    </source>
</evidence>
<feature type="transmembrane region" description="Helical" evidence="7">
    <location>
        <begin position="292"/>
        <end position="311"/>
    </location>
</feature>
<evidence type="ECO:0000256" key="2">
    <source>
        <dbReference type="ARBA" id="ARBA00022448"/>
    </source>
</evidence>
<sequence length="313" mass="33152">MSALLDVILPVFLLIGFGYAAARAKLFSDAAVDGVMRYAQSFALPVLLFRNVANLDLGTAFAAGPLLSFYIGAACSYGFGFCVARFGFRRALPDSVAIGFACAFSNSLLLGVPITERAYGTAALAGNFAIISIHAPLIYTFGIVFMEWARSREAESRSHAELARQVLRGVFTQPLVVGLMCGFAVNLTGVPQPGFLMAATDMMAKSGLPAALFGLGGVLLRYRPEGDKGLIATVCFASLLLHPGIAYCLARFGFDLDINGLRSVTVTSAMAPGVNAYMFANMYGVGKRISATAVLVATGLSLFTSWGWLHILP</sequence>
<evidence type="ECO:0000256" key="5">
    <source>
        <dbReference type="ARBA" id="ARBA00022989"/>
    </source>
</evidence>
<dbReference type="PANTHER" id="PTHR36838">
    <property type="entry name" value="AUXIN EFFLUX CARRIER FAMILY PROTEIN"/>
    <property type="match status" value="1"/>
</dbReference>
<feature type="transmembrane region" description="Helical" evidence="7">
    <location>
        <begin position="229"/>
        <end position="254"/>
    </location>
</feature>
<proteinExistence type="predicted"/>
<keyword evidence="3" id="KW-1003">Cell membrane</keyword>
<feature type="transmembrane region" description="Helical" evidence="7">
    <location>
        <begin position="166"/>
        <end position="190"/>
    </location>
</feature>
<dbReference type="EMBL" id="BSPP01000005">
    <property type="protein sequence ID" value="GLS86428.1"/>
    <property type="molecule type" value="Genomic_DNA"/>
</dbReference>
<feature type="transmembrane region" description="Helical" evidence="7">
    <location>
        <begin position="202"/>
        <end position="222"/>
    </location>
</feature>
<dbReference type="Proteomes" id="UP001157355">
    <property type="component" value="Unassembled WGS sequence"/>
</dbReference>
<evidence type="ECO:0000256" key="4">
    <source>
        <dbReference type="ARBA" id="ARBA00022692"/>
    </source>
</evidence>
<feature type="transmembrane region" description="Helical" evidence="7">
    <location>
        <begin position="60"/>
        <end position="84"/>
    </location>
</feature>